<sequence>MANLEEKRSENLATGTVIGQGKAKTLSHTEGREYEGEAAVCLGILVSSSLPPNRFPISRSIDAWLDHQLHSVAPAGGCSLVGVENLL</sequence>
<name>A0AAD3P722_NEPGR</name>
<dbReference type="Proteomes" id="UP001279734">
    <property type="component" value="Unassembled WGS sequence"/>
</dbReference>
<keyword evidence="2" id="KW-1185">Reference proteome</keyword>
<dbReference type="AlphaFoldDB" id="A0AAD3P722"/>
<comment type="caution">
    <text evidence="1">The sequence shown here is derived from an EMBL/GenBank/DDBJ whole genome shotgun (WGS) entry which is preliminary data.</text>
</comment>
<accession>A0AAD3P722</accession>
<reference evidence="1" key="1">
    <citation type="submission" date="2023-05" db="EMBL/GenBank/DDBJ databases">
        <title>Nepenthes gracilis genome sequencing.</title>
        <authorList>
            <person name="Fukushima K."/>
        </authorList>
    </citation>
    <scope>NUCLEOTIDE SEQUENCE</scope>
    <source>
        <strain evidence="1">SING2019-196</strain>
    </source>
</reference>
<gene>
    <name evidence="1" type="ORF">Nepgr_000631</name>
</gene>
<protein>
    <submittedName>
        <fullName evidence="1">Uncharacterized protein</fullName>
    </submittedName>
</protein>
<evidence type="ECO:0000313" key="1">
    <source>
        <dbReference type="EMBL" id="GMG98791.1"/>
    </source>
</evidence>
<organism evidence="1 2">
    <name type="scientific">Nepenthes gracilis</name>
    <name type="common">Slender pitcher plant</name>
    <dbReference type="NCBI Taxonomy" id="150966"/>
    <lineage>
        <taxon>Eukaryota</taxon>
        <taxon>Viridiplantae</taxon>
        <taxon>Streptophyta</taxon>
        <taxon>Embryophyta</taxon>
        <taxon>Tracheophyta</taxon>
        <taxon>Spermatophyta</taxon>
        <taxon>Magnoliopsida</taxon>
        <taxon>eudicotyledons</taxon>
        <taxon>Gunneridae</taxon>
        <taxon>Pentapetalae</taxon>
        <taxon>Caryophyllales</taxon>
        <taxon>Nepenthaceae</taxon>
        <taxon>Nepenthes</taxon>
    </lineage>
</organism>
<dbReference type="EMBL" id="BSYO01000001">
    <property type="protein sequence ID" value="GMG98791.1"/>
    <property type="molecule type" value="Genomic_DNA"/>
</dbReference>
<proteinExistence type="predicted"/>
<evidence type="ECO:0000313" key="2">
    <source>
        <dbReference type="Proteomes" id="UP001279734"/>
    </source>
</evidence>